<dbReference type="GO" id="GO:0016787">
    <property type="term" value="F:hydrolase activity"/>
    <property type="evidence" value="ECO:0007669"/>
    <property type="project" value="UniProtKB-KW"/>
</dbReference>
<comment type="caution">
    <text evidence="3">The sequence shown here is derived from an EMBL/GenBank/DDBJ whole genome shotgun (WGS) entry which is preliminary data.</text>
</comment>
<organism evidence="3">
    <name type="scientific">Rhodothermus marinus</name>
    <name type="common">Rhodothermus obamensis</name>
    <dbReference type="NCBI Taxonomy" id="29549"/>
    <lineage>
        <taxon>Bacteria</taxon>
        <taxon>Pseudomonadati</taxon>
        <taxon>Rhodothermota</taxon>
        <taxon>Rhodothermia</taxon>
        <taxon>Rhodothermales</taxon>
        <taxon>Rhodothermaceae</taxon>
        <taxon>Rhodothermus</taxon>
    </lineage>
</organism>
<dbReference type="SUPFAM" id="SSF56281">
    <property type="entry name" value="Metallo-hydrolase/oxidoreductase"/>
    <property type="match status" value="1"/>
</dbReference>
<dbReference type="EMBL" id="DSGB01000002">
    <property type="protein sequence ID" value="HER95098.1"/>
    <property type="molecule type" value="Genomic_DNA"/>
</dbReference>
<dbReference type="PANTHER" id="PTHR42951">
    <property type="entry name" value="METALLO-BETA-LACTAMASE DOMAIN-CONTAINING"/>
    <property type="match status" value="1"/>
</dbReference>
<dbReference type="SMART" id="SM00849">
    <property type="entry name" value="Lactamase_B"/>
    <property type="match status" value="1"/>
</dbReference>
<dbReference type="PANTHER" id="PTHR42951:SF4">
    <property type="entry name" value="ACYL-COENZYME A THIOESTERASE MBLAC2"/>
    <property type="match status" value="1"/>
</dbReference>
<reference evidence="3" key="1">
    <citation type="journal article" date="2020" name="mSystems">
        <title>Genome- and Community-Level Interaction Insights into Carbon Utilization and Element Cycling Functions of Hydrothermarchaeota in Hydrothermal Sediment.</title>
        <authorList>
            <person name="Zhou Z."/>
            <person name="Liu Y."/>
            <person name="Xu W."/>
            <person name="Pan J."/>
            <person name="Luo Z.H."/>
            <person name="Li M."/>
        </authorList>
    </citation>
    <scope>NUCLEOTIDE SEQUENCE [LARGE SCALE GENOMIC DNA]</scope>
    <source>
        <strain evidence="3">SpSt-143</strain>
    </source>
</reference>
<name>A0A7V2AYQ3_RHOMR</name>
<dbReference type="InterPro" id="IPR036866">
    <property type="entry name" value="RibonucZ/Hydroxyglut_hydro"/>
</dbReference>
<sequence>MNRRSFLQQTLAAALLPLLSPKHLSWQENPFRLLRRNVGLFTGRGGTIGWLATADALIVVDAQFPDTATQCWEGLHERTGRTIDALINTHHHRDHTAGNAAFKPHTRQIIAHHNVPELQREAAQRQGTLEAQVYADRTFDTSLTLEAGDERVHVVYYGPAHTGGDAIIHFENANVVHVGDLVFNRMPGFIDLPGGATTEGWMAALERLYQTYTDETLFIFGHGNPKYGVTGGRADLLVMRDFLEGLRRYVAEGIRAGKSVEALAATDRIPGFPEHYLDSWPQALPMAIQAVYQELGGL</sequence>
<evidence type="ECO:0000256" key="1">
    <source>
        <dbReference type="ARBA" id="ARBA00005250"/>
    </source>
</evidence>
<gene>
    <name evidence="3" type="ORF">ENO59_01040</name>
</gene>
<accession>A0A7V2AYQ3</accession>
<evidence type="ECO:0000259" key="2">
    <source>
        <dbReference type="SMART" id="SM00849"/>
    </source>
</evidence>
<dbReference type="AlphaFoldDB" id="A0A7V2AYQ3"/>
<feature type="domain" description="Metallo-beta-lactamase" evidence="2">
    <location>
        <begin position="45"/>
        <end position="222"/>
    </location>
</feature>
<dbReference type="Pfam" id="PF00753">
    <property type="entry name" value="Lactamase_B"/>
    <property type="match status" value="1"/>
</dbReference>
<evidence type="ECO:0000313" key="3">
    <source>
        <dbReference type="EMBL" id="HER95098.1"/>
    </source>
</evidence>
<proteinExistence type="inferred from homology"/>
<dbReference type="InterPro" id="IPR001279">
    <property type="entry name" value="Metallo-B-lactamas"/>
</dbReference>
<dbReference type="CDD" id="cd16282">
    <property type="entry name" value="metallo-hydrolase-like_MBL-fold"/>
    <property type="match status" value="1"/>
</dbReference>
<keyword evidence="3" id="KW-0378">Hydrolase</keyword>
<dbReference type="Gene3D" id="3.60.15.10">
    <property type="entry name" value="Ribonuclease Z/Hydroxyacylglutathione hydrolase-like"/>
    <property type="match status" value="1"/>
</dbReference>
<dbReference type="GO" id="GO:0017001">
    <property type="term" value="P:antibiotic catabolic process"/>
    <property type="evidence" value="ECO:0007669"/>
    <property type="project" value="UniProtKB-ARBA"/>
</dbReference>
<comment type="similarity">
    <text evidence="1">Belongs to the metallo-beta-lactamase superfamily. Class-B beta-lactamase family.</text>
</comment>
<protein>
    <submittedName>
        <fullName evidence="3">MBL fold metallo-hydrolase</fullName>
    </submittedName>
</protein>
<dbReference type="InterPro" id="IPR050855">
    <property type="entry name" value="NDM-1-like"/>
</dbReference>